<keyword evidence="1" id="KW-0812">Transmembrane</keyword>
<comment type="caution">
    <text evidence="3">The sequence shown here is derived from an EMBL/GenBank/DDBJ whole genome shotgun (WGS) entry which is preliminary data.</text>
</comment>
<organism evidence="3 4">
    <name type="scientific">Natrinema ejinorense</name>
    <dbReference type="NCBI Taxonomy" id="373386"/>
    <lineage>
        <taxon>Archaea</taxon>
        <taxon>Methanobacteriati</taxon>
        <taxon>Methanobacteriota</taxon>
        <taxon>Stenosarchaea group</taxon>
        <taxon>Halobacteria</taxon>
        <taxon>Halobacteriales</taxon>
        <taxon>Natrialbaceae</taxon>
        <taxon>Natrinema</taxon>
    </lineage>
</organism>
<evidence type="ECO:0000313" key="3">
    <source>
        <dbReference type="EMBL" id="PCR92073.1"/>
    </source>
</evidence>
<feature type="transmembrane region" description="Helical" evidence="1">
    <location>
        <begin position="46"/>
        <end position="70"/>
    </location>
</feature>
<feature type="transmembrane region" description="Helical" evidence="1">
    <location>
        <begin position="168"/>
        <end position="188"/>
    </location>
</feature>
<keyword evidence="1" id="KW-1133">Transmembrane helix</keyword>
<keyword evidence="4" id="KW-1185">Reference proteome</keyword>
<keyword evidence="1" id="KW-0472">Membrane</keyword>
<dbReference type="InterPro" id="IPR058484">
    <property type="entry name" value="DUF8171"/>
</dbReference>
<feature type="transmembrane region" description="Helical" evidence="1">
    <location>
        <begin position="18"/>
        <end position="34"/>
    </location>
</feature>
<evidence type="ECO:0000259" key="2">
    <source>
        <dbReference type="Pfam" id="PF26509"/>
    </source>
</evidence>
<name>A0A2A5QZ80_9EURY</name>
<evidence type="ECO:0000256" key="1">
    <source>
        <dbReference type="SAM" id="Phobius"/>
    </source>
</evidence>
<dbReference type="EMBL" id="NXNI01000001">
    <property type="protein sequence ID" value="PCR92073.1"/>
    <property type="molecule type" value="Genomic_DNA"/>
</dbReference>
<accession>A0A2A5QZ80</accession>
<feature type="transmembrane region" description="Helical" evidence="1">
    <location>
        <begin position="209"/>
        <end position="232"/>
    </location>
</feature>
<sequence>MSTSTATESRFTLGKHDMMVFILVMSLTGLQNAVTEIMPEFTLGPLELGVGGFVFIPIVLVLLFRTYWAALAVPVGEIVFGEILLGEFDGLGAMEGLLLIPVCYYFAAKLLQDPENTTQLALVVFLAEALEEFFAMWIDIGKIYVGVEELEAVPGLPESILVLEGVDFVTQMAITGIVFGVLPALYLYPKLHGKVEPLLGMESFRGERGASMAGGVSVKALLALLIAVPLAFVAEAASEVGGAINVIWEPEFLDVYGQPFIAVPIVVAAAVAAIVWYRASKSPRER</sequence>
<feature type="domain" description="DUF8171" evidence="2">
    <location>
        <begin position="19"/>
        <end position="282"/>
    </location>
</feature>
<proteinExistence type="predicted"/>
<dbReference type="Proteomes" id="UP000219689">
    <property type="component" value="Unassembled WGS sequence"/>
</dbReference>
<dbReference type="Pfam" id="PF26509">
    <property type="entry name" value="DUF8171"/>
    <property type="match status" value="1"/>
</dbReference>
<gene>
    <name evidence="3" type="ORF">CP557_17005</name>
</gene>
<evidence type="ECO:0000313" key="4">
    <source>
        <dbReference type="Proteomes" id="UP000219689"/>
    </source>
</evidence>
<dbReference type="AlphaFoldDB" id="A0A2A5QZ80"/>
<reference evidence="3 4" key="1">
    <citation type="submission" date="2017-09" db="EMBL/GenBank/DDBJ databases">
        <title>Genome sequences of Natrinema ejinorence JCM 13890T.</title>
        <authorList>
            <person name="Roh S.W."/>
            <person name="Kim Y.B."/>
            <person name="Kim J.Y."/>
        </authorList>
    </citation>
    <scope>NUCLEOTIDE SEQUENCE [LARGE SCALE GENOMIC DNA]</scope>
    <source>
        <strain evidence="3 4">JCM 13890</strain>
    </source>
</reference>
<feature type="transmembrane region" description="Helical" evidence="1">
    <location>
        <begin position="256"/>
        <end position="277"/>
    </location>
</feature>
<protein>
    <recommendedName>
        <fullName evidence="2">DUF8171 domain-containing protein</fullName>
    </recommendedName>
</protein>
<dbReference type="RefSeq" id="WP_097381001.1">
    <property type="nucleotide sequence ID" value="NZ_NXNI01000001.1"/>
</dbReference>